<evidence type="ECO:0000313" key="2">
    <source>
        <dbReference type="EMBL" id="SHN79201.1"/>
    </source>
</evidence>
<sequence>MSLTSNLDAPPQQRESAAATYAGWRVCIIVLTLFIAAASLSAIRKDVTFGYDEVAHVSYVAHLQSTHEMWPAFAEMRMLDASTFRFTEVANYLDHPPVYYWLLARIGPALEGHSDAVLFYRFLNVALAAIGLAAWMAIGIALRLPPLKLYAYVLPLACIPVLVPLAGAVNNDNAAFAGSGIAALAAAQLLIASHPAWLVAALIGVIIASWAKFTALLLTGGLVGGVLLWLLWHGRLPWRWIGPIAVAALLAGAPYIVFCAQYGNPVPQTPGQIEMIRSIALAKGWTDAPRSSSVAFVVSFLSEFVTDWMPTDKPRNVLNYAALAIPVATALCAFAGLALAVRRTVGAKAEPLDIIVVAGCLAFAATLMIHGIFAYRLHIEFGWLTSAYPRYYLPLLAIIPLANLVLLDAIDRPRARALLLGLLIAGPIIFRIAGAPFG</sequence>
<evidence type="ECO:0000313" key="3">
    <source>
        <dbReference type="Proteomes" id="UP000184096"/>
    </source>
</evidence>
<keyword evidence="1" id="KW-0812">Transmembrane</keyword>
<dbReference type="OrthoDB" id="7984621at2"/>
<accession>A0A1M7U843</accession>
<feature type="transmembrane region" description="Helical" evidence="1">
    <location>
        <begin position="213"/>
        <end position="232"/>
    </location>
</feature>
<feature type="transmembrane region" description="Helical" evidence="1">
    <location>
        <begin position="22"/>
        <end position="43"/>
    </location>
</feature>
<feature type="transmembrane region" description="Helical" evidence="1">
    <location>
        <begin position="149"/>
        <end position="169"/>
    </location>
</feature>
<feature type="transmembrane region" description="Helical" evidence="1">
    <location>
        <begin position="317"/>
        <end position="340"/>
    </location>
</feature>
<evidence type="ECO:0000256" key="1">
    <source>
        <dbReference type="SAM" id="Phobius"/>
    </source>
</evidence>
<feature type="transmembrane region" description="Helical" evidence="1">
    <location>
        <begin position="417"/>
        <end position="437"/>
    </location>
</feature>
<dbReference type="AlphaFoldDB" id="A0A1M7U843"/>
<reference evidence="3" key="1">
    <citation type="submission" date="2016-11" db="EMBL/GenBank/DDBJ databases">
        <authorList>
            <person name="Varghese N."/>
            <person name="Submissions S."/>
        </authorList>
    </citation>
    <scope>NUCLEOTIDE SEQUENCE [LARGE SCALE GENOMIC DNA]</scope>
    <source>
        <strain evidence="3">GAS401</strain>
    </source>
</reference>
<proteinExistence type="predicted"/>
<feature type="transmembrane region" description="Helical" evidence="1">
    <location>
        <begin position="122"/>
        <end position="143"/>
    </location>
</feature>
<feature type="transmembrane region" description="Helical" evidence="1">
    <location>
        <begin position="244"/>
        <end position="263"/>
    </location>
</feature>
<keyword evidence="1" id="KW-1133">Transmembrane helix</keyword>
<keyword evidence="1" id="KW-0472">Membrane</keyword>
<dbReference type="Proteomes" id="UP000184096">
    <property type="component" value="Chromosome I"/>
</dbReference>
<gene>
    <name evidence="2" type="ORF">SAMN05444170_3945</name>
</gene>
<evidence type="ECO:0008006" key="4">
    <source>
        <dbReference type="Google" id="ProtNLM"/>
    </source>
</evidence>
<feature type="transmembrane region" description="Helical" evidence="1">
    <location>
        <begin position="352"/>
        <end position="379"/>
    </location>
</feature>
<feature type="transmembrane region" description="Helical" evidence="1">
    <location>
        <begin position="391"/>
        <end position="410"/>
    </location>
</feature>
<protein>
    <recommendedName>
        <fullName evidence="4">Dolichyl-phosphate-mannose-protein mannosyltransferase</fullName>
    </recommendedName>
</protein>
<dbReference type="EMBL" id="LT670849">
    <property type="protein sequence ID" value="SHN79201.1"/>
    <property type="molecule type" value="Genomic_DNA"/>
</dbReference>
<keyword evidence="3" id="KW-1185">Reference proteome</keyword>
<organism evidence="2 3">
    <name type="scientific">Bradyrhizobium erythrophlei</name>
    <dbReference type="NCBI Taxonomy" id="1437360"/>
    <lineage>
        <taxon>Bacteria</taxon>
        <taxon>Pseudomonadati</taxon>
        <taxon>Pseudomonadota</taxon>
        <taxon>Alphaproteobacteria</taxon>
        <taxon>Hyphomicrobiales</taxon>
        <taxon>Nitrobacteraceae</taxon>
        <taxon>Bradyrhizobium</taxon>
    </lineage>
</organism>
<dbReference type="RefSeq" id="WP_072820228.1">
    <property type="nucleotide sequence ID" value="NZ_LT670849.1"/>
</dbReference>
<name>A0A1M7U843_9BRAD</name>
<feature type="transmembrane region" description="Helical" evidence="1">
    <location>
        <begin position="181"/>
        <end position="207"/>
    </location>
</feature>